<proteinExistence type="predicted"/>
<organism evidence="1">
    <name type="scientific">marine metagenome</name>
    <dbReference type="NCBI Taxonomy" id="408172"/>
    <lineage>
        <taxon>unclassified sequences</taxon>
        <taxon>metagenomes</taxon>
        <taxon>ecological metagenomes</taxon>
    </lineage>
</organism>
<evidence type="ECO:0000313" key="1">
    <source>
        <dbReference type="EMBL" id="SVC39540.1"/>
    </source>
</evidence>
<name>A0A382LSF8_9ZZZZ</name>
<sequence length="39" mass="4486">MGIPILNGQISLFSYKNKVINDLTGLFMALQYKNVHQIY</sequence>
<reference evidence="1" key="1">
    <citation type="submission" date="2018-05" db="EMBL/GenBank/DDBJ databases">
        <authorList>
            <person name="Lanie J.A."/>
            <person name="Ng W.-L."/>
            <person name="Kazmierczak K.M."/>
            <person name="Andrzejewski T.M."/>
            <person name="Davidsen T.M."/>
            <person name="Wayne K.J."/>
            <person name="Tettelin H."/>
            <person name="Glass J.I."/>
            <person name="Rusch D."/>
            <person name="Podicherti R."/>
            <person name="Tsui H.-C.T."/>
            <person name="Winkler M.E."/>
        </authorList>
    </citation>
    <scope>NUCLEOTIDE SEQUENCE</scope>
</reference>
<dbReference type="EMBL" id="UINC01088909">
    <property type="protein sequence ID" value="SVC39540.1"/>
    <property type="molecule type" value="Genomic_DNA"/>
</dbReference>
<gene>
    <name evidence="1" type="ORF">METZ01_LOCUS292394</name>
</gene>
<dbReference type="AlphaFoldDB" id="A0A382LSF8"/>
<accession>A0A382LSF8</accession>
<protein>
    <submittedName>
        <fullName evidence="1">Uncharacterized protein</fullName>
    </submittedName>
</protein>